<feature type="compositionally biased region" description="Low complexity" evidence="1">
    <location>
        <begin position="191"/>
        <end position="212"/>
    </location>
</feature>
<protein>
    <recommendedName>
        <fullName evidence="2">SWIRM domain-containing protein</fullName>
    </recommendedName>
</protein>
<dbReference type="InterPro" id="IPR009057">
    <property type="entry name" value="Homeodomain-like_sf"/>
</dbReference>
<evidence type="ECO:0000313" key="3">
    <source>
        <dbReference type="EMBL" id="KAF1801923.1"/>
    </source>
</evidence>
<feature type="region of interest" description="Disordered" evidence="1">
    <location>
        <begin position="41"/>
        <end position="96"/>
    </location>
</feature>
<name>A0A8H4BGZ1_MUCCL</name>
<dbReference type="InterPro" id="IPR036388">
    <property type="entry name" value="WH-like_DNA-bd_sf"/>
</dbReference>
<dbReference type="SUPFAM" id="SSF46689">
    <property type="entry name" value="Homeodomain-like"/>
    <property type="match status" value="1"/>
</dbReference>
<organism evidence="3 4">
    <name type="scientific">Mucor circinelloides f. lusitanicus</name>
    <name type="common">Mucor racemosus var. lusitanicus</name>
    <dbReference type="NCBI Taxonomy" id="29924"/>
    <lineage>
        <taxon>Eukaryota</taxon>
        <taxon>Fungi</taxon>
        <taxon>Fungi incertae sedis</taxon>
        <taxon>Mucoromycota</taxon>
        <taxon>Mucoromycotina</taxon>
        <taxon>Mucoromycetes</taxon>
        <taxon>Mucorales</taxon>
        <taxon>Mucorineae</taxon>
        <taxon>Mucoraceae</taxon>
        <taxon>Mucor</taxon>
    </lineage>
</organism>
<dbReference type="GO" id="GO:0010468">
    <property type="term" value="P:regulation of gene expression"/>
    <property type="evidence" value="ECO:0007669"/>
    <property type="project" value="UniProtKB-ARBA"/>
</dbReference>
<feature type="region of interest" description="Disordered" evidence="1">
    <location>
        <begin position="125"/>
        <end position="178"/>
    </location>
</feature>
<evidence type="ECO:0000313" key="4">
    <source>
        <dbReference type="Proteomes" id="UP000469890"/>
    </source>
</evidence>
<reference evidence="3 4" key="1">
    <citation type="submission" date="2019-09" db="EMBL/GenBank/DDBJ databases">
        <authorList>
            <consortium name="DOE Joint Genome Institute"/>
            <person name="Mondo S.J."/>
            <person name="Navarro-Mendoza M.I."/>
            <person name="Perez-Arques C."/>
            <person name="Panchal S."/>
            <person name="Nicolas F.E."/>
            <person name="Ganguly P."/>
            <person name="Pangilinan J."/>
            <person name="Grigoriev I."/>
            <person name="Heitman J."/>
            <person name="Sanya K."/>
            <person name="Garre V."/>
        </authorList>
    </citation>
    <scope>NUCLEOTIDE SEQUENCE [LARGE SCALE GENOMIC DNA]</scope>
    <source>
        <strain evidence="3 4">MU402</strain>
    </source>
</reference>
<feature type="compositionally biased region" description="Polar residues" evidence="1">
    <location>
        <begin position="83"/>
        <end position="94"/>
    </location>
</feature>
<gene>
    <name evidence="3" type="ORF">FB192DRAFT_1375364</name>
</gene>
<accession>A0A8H4BGZ1</accession>
<dbReference type="Gene3D" id="1.10.10.10">
    <property type="entry name" value="Winged helix-like DNA-binding domain superfamily/Winged helix DNA-binding domain"/>
    <property type="match status" value="1"/>
</dbReference>
<dbReference type="Pfam" id="PF04433">
    <property type="entry name" value="SWIRM"/>
    <property type="match status" value="1"/>
</dbReference>
<feature type="domain" description="SWIRM" evidence="2">
    <location>
        <begin position="275"/>
        <end position="345"/>
    </location>
</feature>
<dbReference type="FunFam" id="1.10.10.10:FF:000087">
    <property type="entry name" value="Transcriptional adapter 2"/>
    <property type="match status" value="1"/>
</dbReference>
<dbReference type="AlphaFoldDB" id="A0A8H4BGZ1"/>
<dbReference type="Proteomes" id="UP000469890">
    <property type="component" value="Unassembled WGS sequence"/>
</dbReference>
<proteinExistence type="predicted"/>
<feature type="region of interest" description="Disordered" evidence="1">
    <location>
        <begin position="191"/>
        <end position="214"/>
    </location>
</feature>
<sequence>MSFIIRENNQYKRFISPPVTPKHDTEACFVKSNVMEQYNASTLPLSPPSFPMASPLHRRRESSFDSSSSGYSITSHQNKRKQVNPSRSPPTTTDGAFRMPLDILAKALNSVSNQQSYSAPFNAPIIASSSSSLPKDRKRKRGSDCITPIIQALEQENRKEEQEKIETHHRSSSSRKRNSAFALSTLLLPTPLPSQPESSSSDAPSAAEPPTEFVKKSGTGAAHIYDNLSADCDQATLFRNSEEWIPSLEVFNRRPTIRVSWKGSPLKIKTMPYYDKLHPGEATIAATLRLTPEQYLKCKWALVLAAKEADETGALFRKSEAQKVCCIDVNKTSVLWNAFGRLGWLGSKWPQ</sequence>
<evidence type="ECO:0000256" key="1">
    <source>
        <dbReference type="SAM" id="MobiDB-lite"/>
    </source>
</evidence>
<evidence type="ECO:0000259" key="2">
    <source>
        <dbReference type="Pfam" id="PF04433"/>
    </source>
</evidence>
<dbReference type="InterPro" id="IPR007526">
    <property type="entry name" value="SWIRM"/>
</dbReference>
<comment type="caution">
    <text evidence="3">The sequence shown here is derived from an EMBL/GenBank/DDBJ whole genome shotgun (WGS) entry which is preliminary data.</text>
</comment>
<feature type="compositionally biased region" description="Basic and acidic residues" evidence="1">
    <location>
        <begin position="155"/>
        <end position="169"/>
    </location>
</feature>
<feature type="compositionally biased region" description="Low complexity" evidence="1">
    <location>
        <begin position="64"/>
        <end position="75"/>
    </location>
</feature>
<dbReference type="EMBL" id="JAAECE010000004">
    <property type="protein sequence ID" value="KAF1801923.1"/>
    <property type="molecule type" value="Genomic_DNA"/>
</dbReference>